<dbReference type="AlphaFoldDB" id="A0ABD5SCV5"/>
<reference evidence="2 3" key="1">
    <citation type="journal article" date="2019" name="Int. J. Syst. Evol. Microbiol.">
        <title>The Global Catalogue of Microorganisms (GCM) 10K type strain sequencing project: providing services to taxonomists for standard genome sequencing and annotation.</title>
        <authorList>
            <consortium name="The Broad Institute Genomics Platform"/>
            <consortium name="The Broad Institute Genome Sequencing Center for Infectious Disease"/>
            <person name="Wu L."/>
            <person name="Ma J."/>
        </authorList>
    </citation>
    <scope>NUCLEOTIDE SEQUENCE [LARGE SCALE GENOMIC DNA]</scope>
    <source>
        <strain evidence="2 3">CGMCC 1.3239</strain>
    </source>
</reference>
<dbReference type="Proteomes" id="UP001596442">
    <property type="component" value="Unassembled WGS sequence"/>
</dbReference>
<keyword evidence="3" id="KW-1185">Reference proteome</keyword>
<gene>
    <name evidence="2" type="ORF">ACFQEU_11600</name>
</gene>
<sequence>MNGDGSGAEADEGDGSGEDAAGSGAEEAADASSPLRTDLTPVVDAVRTAGAVGFVAVGDRFDDALRYLARFSGPDRAYGLVVCPGNGDVPPQATLLAPGLFAEQAEREF</sequence>
<evidence type="ECO:0000256" key="1">
    <source>
        <dbReference type="SAM" id="MobiDB-lite"/>
    </source>
</evidence>
<protein>
    <submittedName>
        <fullName evidence="2">Aminopeptidase P family protein</fullName>
    </submittedName>
</protein>
<proteinExistence type="predicted"/>
<keyword evidence="2" id="KW-0031">Aminopeptidase</keyword>
<dbReference type="GO" id="GO:0004177">
    <property type="term" value="F:aminopeptidase activity"/>
    <property type="evidence" value="ECO:0007669"/>
    <property type="project" value="UniProtKB-KW"/>
</dbReference>
<feature type="non-terminal residue" evidence="2">
    <location>
        <position position="109"/>
    </location>
</feature>
<keyword evidence="2" id="KW-0378">Hydrolase</keyword>
<keyword evidence="2" id="KW-0645">Protease</keyword>
<name>A0ABD5SCV5_9EURY</name>
<accession>A0ABD5SCV5</accession>
<dbReference type="EMBL" id="JBHSWW010000194">
    <property type="protein sequence ID" value="MFC6754101.1"/>
    <property type="molecule type" value="Genomic_DNA"/>
</dbReference>
<evidence type="ECO:0000313" key="2">
    <source>
        <dbReference type="EMBL" id="MFC6754101.1"/>
    </source>
</evidence>
<feature type="compositionally biased region" description="Low complexity" evidence="1">
    <location>
        <begin position="18"/>
        <end position="33"/>
    </location>
</feature>
<feature type="region of interest" description="Disordered" evidence="1">
    <location>
        <begin position="1"/>
        <end position="37"/>
    </location>
</feature>
<evidence type="ECO:0000313" key="3">
    <source>
        <dbReference type="Proteomes" id="UP001596442"/>
    </source>
</evidence>
<organism evidence="2 3">
    <name type="scientific">Halorubrum tibetense</name>
    <dbReference type="NCBI Taxonomy" id="175631"/>
    <lineage>
        <taxon>Archaea</taxon>
        <taxon>Methanobacteriati</taxon>
        <taxon>Methanobacteriota</taxon>
        <taxon>Stenosarchaea group</taxon>
        <taxon>Halobacteria</taxon>
        <taxon>Halobacteriales</taxon>
        <taxon>Haloferacaceae</taxon>
        <taxon>Halorubrum</taxon>
    </lineage>
</organism>
<comment type="caution">
    <text evidence="2">The sequence shown here is derived from an EMBL/GenBank/DDBJ whole genome shotgun (WGS) entry which is preliminary data.</text>
</comment>